<feature type="domain" description="Acyl-CoA dehydrogenase/oxidase C-terminal" evidence="7">
    <location>
        <begin position="263"/>
        <end position="417"/>
    </location>
</feature>
<dbReference type="STRING" id="253628.A0A0D2B720"/>
<dbReference type="InterPro" id="IPR037069">
    <property type="entry name" value="AcylCoA_DH/ox_N_sf"/>
</dbReference>
<dbReference type="InterPro" id="IPR046373">
    <property type="entry name" value="Acyl-CoA_Oxase/DH_mid-dom_sf"/>
</dbReference>
<evidence type="ECO:0000259" key="8">
    <source>
        <dbReference type="Pfam" id="PF02770"/>
    </source>
</evidence>
<dbReference type="EMBL" id="KN847533">
    <property type="protein sequence ID" value="KIW07004.1"/>
    <property type="molecule type" value="Genomic_DNA"/>
</dbReference>
<evidence type="ECO:0000256" key="2">
    <source>
        <dbReference type="ARBA" id="ARBA00009347"/>
    </source>
</evidence>
<evidence type="ECO:0000313" key="10">
    <source>
        <dbReference type="EMBL" id="KIW07004.1"/>
    </source>
</evidence>
<dbReference type="Gene3D" id="1.10.540.10">
    <property type="entry name" value="Acyl-CoA dehydrogenase/oxidase, N-terminal domain"/>
    <property type="match status" value="1"/>
</dbReference>
<dbReference type="InterPro" id="IPR006091">
    <property type="entry name" value="Acyl-CoA_Oxase/DH_mid-dom"/>
</dbReference>
<proteinExistence type="inferred from homology"/>
<feature type="domain" description="Acyl-CoA dehydrogenase/oxidase N-terminal" evidence="9">
    <location>
        <begin position="29"/>
        <end position="150"/>
    </location>
</feature>
<evidence type="ECO:0000256" key="5">
    <source>
        <dbReference type="ARBA" id="ARBA00023002"/>
    </source>
</evidence>
<dbReference type="GeneID" id="27309872"/>
<evidence type="ECO:0000259" key="9">
    <source>
        <dbReference type="Pfam" id="PF02771"/>
    </source>
</evidence>
<evidence type="ECO:0000256" key="1">
    <source>
        <dbReference type="ARBA" id="ARBA00001974"/>
    </source>
</evidence>
<dbReference type="VEuPathDB" id="FungiDB:PV09_01899"/>
<comment type="similarity">
    <text evidence="2 6">Belongs to the acyl-CoA dehydrogenase family.</text>
</comment>
<dbReference type="InterPro" id="IPR009075">
    <property type="entry name" value="AcylCo_DH/oxidase_C"/>
</dbReference>
<dbReference type="InterPro" id="IPR013786">
    <property type="entry name" value="AcylCoA_DH/ox_N"/>
</dbReference>
<keyword evidence="11" id="KW-1185">Reference proteome</keyword>
<keyword evidence="4 6" id="KW-0274">FAD</keyword>
<dbReference type="AlphaFoldDB" id="A0A0D2B720"/>
<keyword evidence="5 6" id="KW-0560">Oxidoreductase</keyword>
<reference evidence="10 11" key="1">
    <citation type="submission" date="2015-01" db="EMBL/GenBank/DDBJ databases">
        <title>The Genome Sequence of Ochroconis gallopava CBS43764.</title>
        <authorList>
            <consortium name="The Broad Institute Genomics Platform"/>
            <person name="Cuomo C."/>
            <person name="de Hoog S."/>
            <person name="Gorbushina A."/>
            <person name="Stielow B."/>
            <person name="Teixiera M."/>
            <person name="Abouelleil A."/>
            <person name="Chapman S.B."/>
            <person name="Priest M."/>
            <person name="Young S.K."/>
            <person name="Wortman J."/>
            <person name="Nusbaum C."/>
            <person name="Birren B."/>
        </authorList>
    </citation>
    <scope>NUCLEOTIDE SEQUENCE [LARGE SCALE GENOMIC DNA]</scope>
    <source>
        <strain evidence="10 11">CBS 43764</strain>
    </source>
</reference>
<feature type="domain" description="Acyl-CoA oxidase/dehydrogenase middle" evidence="8">
    <location>
        <begin position="156"/>
        <end position="251"/>
    </location>
</feature>
<name>A0A0D2B720_9PEZI</name>
<evidence type="ECO:0000259" key="7">
    <source>
        <dbReference type="Pfam" id="PF00441"/>
    </source>
</evidence>
<dbReference type="PANTHER" id="PTHR48083">
    <property type="entry name" value="MEDIUM-CHAIN SPECIFIC ACYL-COA DEHYDROGENASE, MITOCHONDRIAL-RELATED"/>
    <property type="match status" value="1"/>
</dbReference>
<dbReference type="GO" id="GO:0005737">
    <property type="term" value="C:cytoplasm"/>
    <property type="evidence" value="ECO:0007669"/>
    <property type="project" value="TreeGrafter"/>
</dbReference>
<dbReference type="Pfam" id="PF02770">
    <property type="entry name" value="Acyl-CoA_dh_M"/>
    <property type="match status" value="1"/>
</dbReference>
<evidence type="ECO:0000256" key="4">
    <source>
        <dbReference type="ARBA" id="ARBA00022827"/>
    </source>
</evidence>
<dbReference type="Gene3D" id="2.40.110.10">
    <property type="entry name" value="Butyryl-CoA Dehydrogenase, subunit A, domain 2"/>
    <property type="match status" value="1"/>
</dbReference>
<dbReference type="Proteomes" id="UP000053259">
    <property type="component" value="Unassembled WGS sequence"/>
</dbReference>
<dbReference type="InterPro" id="IPR036250">
    <property type="entry name" value="AcylCo_DH-like_C"/>
</dbReference>
<dbReference type="SUPFAM" id="SSF56645">
    <property type="entry name" value="Acyl-CoA dehydrogenase NM domain-like"/>
    <property type="match status" value="1"/>
</dbReference>
<dbReference type="PANTHER" id="PTHR48083:SF28">
    <property type="entry name" value="ACYL-COA DEHYDROGENASE FAMILY PROTEIN (AFU_ORTHOLOGUE AFUA_6G10880)-RELATED"/>
    <property type="match status" value="1"/>
</dbReference>
<sequence length="433" mass="47869">MASDDKKLQGIAPWAEPAWNYIHSPYYNDTHRRLRDGLRAYLEENILPYALEWEEKGEAPREAALKWTRSGFAHTDIPAKYRPKNHPLPAGISLDKLDAFHLLVSTDETSRVPAGGVMTSLSGASVIGAPPIVHWGTEEQKRKWLPGLFTLETSFCLGITEPDAGSDVAQLKTTAKKSPDGKFYIVNGYKKWITGAPYASHMTTAVRTGGPGMSGLSVLVIPMNSPGLSHRRIPNSGQKAGGASFIELDNVKVPVENLIGKEGQGFKIIMKNFNRERYVMAIGCNRRARDCMSDAFAYAHKRHTFGKPLITNQVIRAKIARIARDVESHWAWLEQIAYHVNLSEEKWESQEIAGRIALAKVMGGKLLEKAAREAQQIFGGAGYQRGGAGANVEQTSRDLRMMVVGGGSEEILNDLAVRQEILNATKRGWKPRL</sequence>
<evidence type="ECO:0008006" key="12">
    <source>
        <dbReference type="Google" id="ProtNLM"/>
    </source>
</evidence>
<comment type="cofactor">
    <cofactor evidence="1 6">
        <name>FAD</name>
        <dbReference type="ChEBI" id="CHEBI:57692"/>
    </cofactor>
</comment>
<dbReference type="OrthoDB" id="10254877at2759"/>
<organism evidence="10 11">
    <name type="scientific">Verruconis gallopava</name>
    <dbReference type="NCBI Taxonomy" id="253628"/>
    <lineage>
        <taxon>Eukaryota</taxon>
        <taxon>Fungi</taxon>
        <taxon>Dikarya</taxon>
        <taxon>Ascomycota</taxon>
        <taxon>Pezizomycotina</taxon>
        <taxon>Dothideomycetes</taxon>
        <taxon>Pleosporomycetidae</taxon>
        <taxon>Venturiales</taxon>
        <taxon>Sympoventuriaceae</taxon>
        <taxon>Verruconis</taxon>
    </lineage>
</organism>
<protein>
    <recommendedName>
        <fullName evidence="12">Acyl-CoA dehydrogenase</fullName>
    </recommendedName>
</protein>
<dbReference type="SUPFAM" id="SSF47203">
    <property type="entry name" value="Acyl-CoA dehydrogenase C-terminal domain-like"/>
    <property type="match status" value="1"/>
</dbReference>
<dbReference type="InParanoid" id="A0A0D2B720"/>
<keyword evidence="3 6" id="KW-0285">Flavoprotein</keyword>
<dbReference type="Pfam" id="PF02771">
    <property type="entry name" value="Acyl-CoA_dh_N"/>
    <property type="match status" value="1"/>
</dbReference>
<dbReference type="RefSeq" id="XP_016216873.1">
    <property type="nucleotide sequence ID" value="XM_016354857.1"/>
</dbReference>
<gene>
    <name evidence="10" type="ORF">PV09_01899</name>
</gene>
<dbReference type="Pfam" id="PF00441">
    <property type="entry name" value="Acyl-CoA_dh_1"/>
    <property type="match status" value="1"/>
</dbReference>
<dbReference type="InterPro" id="IPR009100">
    <property type="entry name" value="AcylCoA_DH/oxidase_NM_dom_sf"/>
</dbReference>
<dbReference type="GO" id="GO:0050660">
    <property type="term" value="F:flavin adenine dinucleotide binding"/>
    <property type="evidence" value="ECO:0007669"/>
    <property type="project" value="InterPro"/>
</dbReference>
<evidence type="ECO:0000256" key="6">
    <source>
        <dbReference type="RuleBase" id="RU362125"/>
    </source>
</evidence>
<dbReference type="InterPro" id="IPR050741">
    <property type="entry name" value="Acyl-CoA_dehydrogenase"/>
</dbReference>
<dbReference type="HOGENOM" id="CLU_018204_4_1_1"/>
<dbReference type="Gene3D" id="1.20.140.10">
    <property type="entry name" value="Butyryl-CoA Dehydrogenase, subunit A, domain 3"/>
    <property type="match status" value="1"/>
</dbReference>
<evidence type="ECO:0000313" key="11">
    <source>
        <dbReference type="Proteomes" id="UP000053259"/>
    </source>
</evidence>
<accession>A0A0D2B720</accession>
<evidence type="ECO:0000256" key="3">
    <source>
        <dbReference type="ARBA" id="ARBA00022630"/>
    </source>
</evidence>
<dbReference type="GO" id="GO:0033539">
    <property type="term" value="P:fatty acid beta-oxidation using acyl-CoA dehydrogenase"/>
    <property type="evidence" value="ECO:0007669"/>
    <property type="project" value="TreeGrafter"/>
</dbReference>
<dbReference type="GO" id="GO:0003995">
    <property type="term" value="F:acyl-CoA dehydrogenase activity"/>
    <property type="evidence" value="ECO:0007669"/>
    <property type="project" value="TreeGrafter"/>
</dbReference>